<sequence>MTSASEASMPPMSWEGIEHALNRMHGEHDRLTLLLEDLDDRVCRRLLEGIDLCGPTRERWERTSARIHALKDVHDVLRRVLDRAAEHLADHGPEAQKRLTLLLTGHHVEVPGAERVTAAEAVALVSAGAGEATGIIDEVERAWRTLNPRLRELDGLWQEIVTFSDMIEDEAEHEELRSELSRTGDTVRRDPLALVRDGRVDTAPLDALRARLEPLRGELLDALHMRDSYRECVEQLSSAIDAVDTALARVRELPENLPDPVPALRAQVARMDGLRARRRWRDLGVLLGETRRTVHAVADAAREAEGLDPDAAAAAYRHALGRIGAAETPAGRTRTDPGASEGESDGGVR</sequence>
<comment type="caution">
    <text evidence="2">The sequence shown here is derived from an EMBL/GenBank/DDBJ whole genome shotgun (WGS) entry which is preliminary data.</text>
</comment>
<organism evidence="2 3">
    <name type="scientific">Nocardiopsis algeriensis</name>
    <dbReference type="NCBI Taxonomy" id="1478215"/>
    <lineage>
        <taxon>Bacteria</taxon>
        <taxon>Bacillati</taxon>
        <taxon>Actinomycetota</taxon>
        <taxon>Actinomycetes</taxon>
        <taxon>Streptosporangiales</taxon>
        <taxon>Nocardiopsidaceae</taxon>
        <taxon>Nocardiopsis</taxon>
    </lineage>
</organism>
<dbReference type="EMBL" id="JACHJO010000008">
    <property type="protein sequence ID" value="MBB6120805.1"/>
    <property type="molecule type" value="Genomic_DNA"/>
</dbReference>
<evidence type="ECO:0000256" key="1">
    <source>
        <dbReference type="SAM" id="MobiDB-lite"/>
    </source>
</evidence>
<dbReference type="RefSeq" id="WP_184292210.1">
    <property type="nucleotide sequence ID" value="NZ_JACHJO010000008.1"/>
</dbReference>
<evidence type="ECO:0000313" key="2">
    <source>
        <dbReference type="EMBL" id="MBB6120805.1"/>
    </source>
</evidence>
<proteinExistence type="predicted"/>
<feature type="region of interest" description="Disordered" evidence="1">
    <location>
        <begin position="324"/>
        <end position="349"/>
    </location>
</feature>
<reference evidence="2 3" key="1">
    <citation type="submission" date="2020-08" db="EMBL/GenBank/DDBJ databases">
        <title>Genomic Encyclopedia of Type Strains, Phase III (KMG-III): the genomes of soil and plant-associated and newly described type strains.</title>
        <authorList>
            <person name="Whitman W."/>
        </authorList>
    </citation>
    <scope>NUCLEOTIDE SEQUENCE [LARGE SCALE GENOMIC DNA]</scope>
    <source>
        <strain evidence="2 3">CECT 8712</strain>
    </source>
</reference>
<name>A0A841IWB2_9ACTN</name>
<keyword evidence="3" id="KW-1185">Reference proteome</keyword>
<dbReference type="AlphaFoldDB" id="A0A841IWB2"/>
<protein>
    <submittedName>
        <fullName evidence="2">Uncharacterized protein</fullName>
    </submittedName>
</protein>
<evidence type="ECO:0000313" key="3">
    <source>
        <dbReference type="Proteomes" id="UP000536604"/>
    </source>
</evidence>
<gene>
    <name evidence="2" type="ORF">FHS13_002766</name>
</gene>
<accession>A0A841IWB2</accession>
<dbReference type="Proteomes" id="UP000536604">
    <property type="component" value="Unassembled WGS sequence"/>
</dbReference>